<feature type="active site" description="Nucleophile" evidence="1">
    <location>
        <position position="96"/>
    </location>
</feature>
<dbReference type="Gene3D" id="3.40.50.1820">
    <property type="entry name" value="alpha/beta hydrolase"/>
    <property type="match status" value="1"/>
</dbReference>
<proteinExistence type="predicted"/>
<keyword evidence="5" id="KW-1185">Reference proteome</keyword>
<dbReference type="InterPro" id="IPR051044">
    <property type="entry name" value="MAG_DAG_Lipase"/>
</dbReference>
<feature type="active site" description="Charge relay system" evidence="1">
    <location>
        <position position="225"/>
    </location>
</feature>
<evidence type="ECO:0000256" key="2">
    <source>
        <dbReference type="PIRSR" id="PIRSR017388-2"/>
    </source>
</evidence>
<comment type="caution">
    <text evidence="4">The sequence shown here is derived from an EMBL/GenBank/DDBJ whole genome shotgun (WGS) entry which is preliminary data.</text>
</comment>
<dbReference type="InterPro" id="IPR029058">
    <property type="entry name" value="AB_hydrolase_fold"/>
</dbReference>
<evidence type="ECO:0000259" key="3">
    <source>
        <dbReference type="Pfam" id="PF12146"/>
    </source>
</evidence>
<dbReference type="Proteomes" id="UP000633619">
    <property type="component" value="Unassembled WGS sequence"/>
</dbReference>
<accession>A0A8I1A912</accession>
<feature type="active site" description="Charge relay system" evidence="1">
    <location>
        <position position="195"/>
    </location>
</feature>
<keyword evidence="4" id="KW-0378">Hydrolase</keyword>
<dbReference type="EMBL" id="JAECVW010000003">
    <property type="protein sequence ID" value="MBH8595115.1"/>
    <property type="molecule type" value="Genomic_DNA"/>
</dbReference>
<dbReference type="GO" id="GO:0052689">
    <property type="term" value="F:carboxylic ester hydrolase activity"/>
    <property type="evidence" value="ECO:0007669"/>
    <property type="project" value="InterPro"/>
</dbReference>
<feature type="binding site" evidence="2">
    <location>
        <position position="26"/>
    </location>
    <ligand>
        <name>substrate</name>
    </ligand>
</feature>
<evidence type="ECO:0000256" key="1">
    <source>
        <dbReference type="PIRSR" id="PIRSR017388-1"/>
    </source>
</evidence>
<dbReference type="InterPro" id="IPR012354">
    <property type="entry name" value="Esterase_lipase"/>
</dbReference>
<dbReference type="SUPFAM" id="SSF53474">
    <property type="entry name" value="alpha/beta-Hydrolases"/>
    <property type="match status" value="1"/>
</dbReference>
<dbReference type="PANTHER" id="PTHR11614">
    <property type="entry name" value="PHOSPHOLIPASE-RELATED"/>
    <property type="match status" value="1"/>
</dbReference>
<organism evidence="4 5">
    <name type="scientific">Thermoactinomyces intermedius</name>
    <dbReference type="NCBI Taxonomy" id="2024"/>
    <lineage>
        <taxon>Bacteria</taxon>
        <taxon>Bacillati</taxon>
        <taxon>Bacillota</taxon>
        <taxon>Bacilli</taxon>
        <taxon>Bacillales</taxon>
        <taxon>Thermoactinomycetaceae</taxon>
        <taxon>Thermoactinomyces</taxon>
    </lineage>
</organism>
<sequence>MKVVQRSPEPFFYSGGKTGILLIHGFTGTPSEMRPMGDFFKEKGYTVYAPLLAGHGKTPEDLEKTGWRDWWQSALDAYDTIRSKADLDHLFVAGLSMGGVLSLLLAAEKPMDGVIPMCAPVWVRDRRAVLAGFAYRFYRFKPKGNHPDPEVDAYLVPFDRTPVKSVGELMKLLRRLKRNLPKVEVPALIIQSRQDETIRSRSAKYIYETISSRHKHLSWYEKSSHIITLDKERKKLFHEVDDFIRDVSLTSMNDKK</sequence>
<dbReference type="RefSeq" id="WP_181731429.1">
    <property type="nucleotide sequence ID" value="NZ_JACEIR010000002.1"/>
</dbReference>
<evidence type="ECO:0000313" key="4">
    <source>
        <dbReference type="EMBL" id="MBH8595115.1"/>
    </source>
</evidence>
<dbReference type="InterPro" id="IPR022742">
    <property type="entry name" value="Hydrolase_4"/>
</dbReference>
<feature type="binding site" evidence="2">
    <location>
        <position position="97"/>
    </location>
    <ligand>
        <name>substrate</name>
    </ligand>
</feature>
<gene>
    <name evidence="4" type="ORF">I8U20_07195</name>
</gene>
<dbReference type="AlphaFoldDB" id="A0A8I1A912"/>
<name>A0A8I1A912_THEIN</name>
<feature type="domain" description="Serine aminopeptidase S33" evidence="3">
    <location>
        <begin position="20"/>
        <end position="232"/>
    </location>
</feature>
<protein>
    <submittedName>
        <fullName evidence="4">Alpha/beta fold hydrolase</fullName>
    </submittedName>
</protein>
<dbReference type="Pfam" id="PF12146">
    <property type="entry name" value="Hydrolase_4"/>
    <property type="match status" value="1"/>
</dbReference>
<reference evidence="4 5" key="1">
    <citation type="submission" date="2020-12" db="EMBL/GenBank/DDBJ databases">
        <title>WGS of Thermoactinomyces spp.</title>
        <authorList>
            <person name="Cheng K."/>
        </authorList>
    </citation>
    <scope>NUCLEOTIDE SEQUENCE [LARGE SCALE GENOMIC DNA]</scope>
    <source>
        <strain evidence="5">CICC 10671\DSM 43846</strain>
    </source>
</reference>
<dbReference type="PIRSF" id="PIRSF017388">
    <property type="entry name" value="Esterase_lipase"/>
    <property type="match status" value="1"/>
</dbReference>
<evidence type="ECO:0000313" key="5">
    <source>
        <dbReference type="Proteomes" id="UP000633619"/>
    </source>
</evidence>